<accession>A0A2K5AQF5</accession>
<dbReference type="EMBL" id="LT981265">
    <property type="protein sequence ID" value="SPC33870.1"/>
    <property type="molecule type" value="Genomic_DNA"/>
</dbReference>
<evidence type="ECO:0000313" key="2">
    <source>
        <dbReference type="Proteomes" id="UP000236248"/>
    </source>
</evidence>
<dbReference type="GeneID" id="41594756"/>
<dbReference type="AlphaFoldDB" id="A0A2K5AQF5"/>
<proteinExistence type="predicted"/>
<sequence length="134" mass="15610">MARSKNYLPRISIQVPIEIKDLIGNTIRENIRAKTPVKTGALRTSIRYEIKDNLLEFYALQYLIFLDRGTKKHSIKIARAKALHWIDEVTGENRFSRVHEVDGIKPFHIIDEVEIARVAKDTLIKNLKYLIKIE</sequence>
<evidence type="ECO:0000313" key="1">
    <source>
        <dbReference type="EMBL" id="SPC33870.1"/>
    </source>
</evidence>
<gene>
    <name evidence="1" type="ORF">NCAV_0689</name>
</gene>
<keyword evidence="2" id="KW-1185">Reference proteome</keyword>
<name>A0A2K5AQF5_9ARCH</name>
<reference evidence="2" key="1">
    <citation type="submission" date="2018-01" db="EMBL/GenBank/DDBJ databases">
        <authorList>
            <person name="Kerou L M."/>
        </authorList>
    </citation>
    <scope>NUCLEOTIDE SEQUENCE [LARGE SCALE GENOMIC DNA]</scope>
    <source>
        <strain evidence="2">SCU2</strain>
    </source>
</reference>
<dbReference type="KEGG" id="ncv:NCAV_0689"/>
<organism evidence="1 2">
    <name type="scientific">Candidatus Nitrosocaldus cavascurensis</name>
    <dbReference type="NCBI Taxonomy" id="2058097"/>
    <lineage>
        <taxon>Archaea</taxon>
        <taxon>Nitrososphaerota</taxon>
        <taxon>Nitrososphaeria</taxon>
        <taxon>Candidatus Nitrosocaldales</taxon>
        <taxon>Candidatus Nitrosocaldaceae</taxon>
        <taxon>Candidatus Nitrosocaldus</taxon>
    </lineage>
</organism>
<protein>
    <submittedName>
        <fullName evidence="1">Uncharacterized protein</fullName>
    </submittedName>
</protein>
<dbReference type="RefSeq" id="WP_103287347.1">
    <property type="nucleotide sequence ID" value="NZ_LT981265.1"/>
</dbReference>
<dbReference type="Proteomes" id="UP000236248">
    <property type="component" value="Chromosome NCAV"/>
</dbReference>